<feature type="region of interest" description="Disordered" evidence="1">
    <location>
        <begin position="99"/>
        <end position="146"/>
    </location>
</feature>
<dbReference type="Pfam" id="PF11885">
    <property type="entry name" value="DUF3405"/>
    <property type="match status" value="1"/>
</dbReference>
<evidence type="ECO:0000313" key="3">
    <source>
        <dbReference type="Proteomes" id="UP000192596"/>
    </source>
</evidence>
<feature type="compositionally biased region" description="Low complexity" evidence="1">
    <location>
        <begin position="64"/>
        <end position="75"/>
    </location>
</feature>
<dbReference type="Proteomes" id="UP000192596">
    <property type="component" value="Unassembled WGS sequence"/>
</dbReference>
<comment type="caution">
    <text evidence="2">The sequence shown here is derived from an EMBL/GenBank/DDBJ whole genome shotgun (WGS) entry which is preliminary data.</text>
</comment>
<proteinExistence type="predicted"/>
<dbReference type="AlphaFoldDB" id="A0A1V8TRP8"/>
<evidence type="ECO:0000256" key="1">
    <source>
        <dbReference type="SAM" id="MobiDB-lite"/>
    </source>
</evidence>
<feature type="compositionally biased region" description="Basic and acidic residues" evidence="1">
    <location>
        <begin position="49"/>
        <end position="63"/>
    </location>
</feature>
<accession>A0A1V8TRP8</accession>
<dbReference type="STRING" id="1507870.A0A1V8TRP8"/>
<organism evidence="2 3">
    <name type="scientific">Cryoendolithus antarcticus</name>
    <dbReference type="NCBI Taxonomy" id="1507870"/>
    <lineage>
        <taxon>Eukaryota</taxon>
        <taxon>Fungi</taxon>
        <taxon>Dikarya</taxon>
        <taxon>Ascomycota</taxon>
        <taxon>Pezizomycotina</taxon>
        <taxon>Dothideomycetes</taxon>
        <taxon>Dothideomycetidae</taxon>
        <taxon>Cladosporiales</taxon>
        <taxon>Cladosporiaceae</taxon>
        <taxon>Cryoendolithus</taxon>
    </lineage>
</organism>
<dbReference type="InParanoid" id="A0A1V8TRP8"/>
<dbReference type="InterPro" id="IPR021822">
    <property type="entry name" value="DUF3405"/>
</dbReference>
<name>A0A1V8TRP8_9PEZI</name>
<feature type="region of interest" description="Disordered" evidence="1">
    <location>
        <begin position="47"/>
        <end position="75"/>
    </location>
</feature>
<dbReference type="PANTHER" id="PTHR36205:SF2">
    <property type="entry name" value="MAJOR FACILITATOR SUPERFAMILY TRANSPORTER"/>
    <property type="match status" value="1"/>
</dbReference>
<dbReference type="EMBL" id="NAJO01000002">
    <property type="protein sequence ID" value="OQO14043.1"/>
    <property type="molecule type" value="Genomic_DNA"/>
</dbReference>
<evidence type="ECO:0000313" key="2">
    <source>
        <dbReference type="EMBL" id="OQO14043.1"/>
    </source>
</evidence>
<dbReference type="OrthoDB" id="3353407at2759"/>
<feature type="compositionally biased region" description="Low complexity" evidence="1">
    <location>
        <begin position="101"/>
        <end position="143"/>
    </location>
</feature>
<sequence length="850" mass="96812">MLLSAFTSPRRLALLAVFVFIVALAFLSSSPSYQGYLPDYKIPGYSKSSNEEDQGKGKVEATAKEATAPAAVHTSAAHGDEYAWTNSVDFVAATSTKAEVESTTSELPTHSPSPSSSASTSASTTTTLPQHASVSNSSASYAPSPLPHAEKQVIDIQMQGLLHDWHPPASIPKHWPSAEEYVGKDYNPRRWEGFEWNTEIYTENGIERLKEENGVQLEPYHPYPQYDSQEYRTEWQGEYVHCVGPRGKRLNESADDIVKAFTALPTGFPDVFVGSAKATGVDAETCFDRYHRYGPYGYGEDDSIVVKDWERSMPYPTWESIGWGRLQDECVMENQERFAPYSRTRVELATNNTAPDHFQRPLSHYDKTPSSGQPKLTTRTAAVIRAYEGYTYTPNDIIAIRSMITELSLLSGGEYSVFLFVNVKDNGADLDSETVRHDFLRANIPRELQDIAILWNERIMEAWYPDITDWQVYWHQFMPLQWFMETHTEFDFVWNWETDARYTGNHYHFLSAMSSFALQTPRKYLWERNARYYIPSAHGNNYSAFLSDTDYAIEAAWRNDSSRIPIWGPQPFNEFRQNPIGPKPPVSDQKLDAFSWGVGEEADLITLLPIFSPVHTKWEYRDKIWNFIPGIHPVFNGDGDPSFTHPDFINIDRRVYINTVSRFSRRQIRAMHLENLVGRTMQAEMWPATVALHHGLKAVYAPHPIWADRHWPAWYADAVFNADGDEAAAWGQREDSVYNHDREWNFAGWSWYYASRFPRTLYRRWLGWGDKKEDWSPLRDLSGEDFEGQSKMIALGKEGGQWDGDGEEGGVTRVGGNGRMCLPGMLLHPVKKVVQDEGGDGKGVERPPGR</sequence>
<reference evidence="3" key="1">
    <citation type="submission" date="2017-03" db="EMBL/GenBank/DDBJ databases">
        <title>Genomes of endolithic fungi from Antarctica.</title>
        <authorList>
            <person name="Coleine C."/>
            <person name="Masonjones S."/>
            <person name="Stajich J.E."/>
        </authorList>
    </citation>
    <scope>NUCLEOTIDE SEQUENCE [LARGE SCALE GENOMIC DNA]</scope>
    <source>
        <strain evidence="3">CCFEE 5527</strain>
    </source>
</reference>
<protein>
    <submittedName>
        <fullName evidence="2">Uncharacterized protein</fullName>
    </submittedName>
</protein>
<gene>
    <name evidence="2" type="ORF">B0A48_00919</name>
</gene>
<keyword evidence="3" id="KW-1185">Reference proteome</keyword>
<dbReference type="PANTHER" id="PTHR36205">
    <property type="entry name" value="CHROMOSOME 19, WHOLE GENOME SHOTGUN SEQUENCE"/>
    <property type="match status" value="1"/>
</dbReference>